<evidence type="ECO:0000313" key="1">
    <source>
        <dbReference type="EMBL" id="KAH7130889.1"/>
    </source>
</evidence>
<accession>A0A9P9E590</accession>
<comment type="caution">
    <text evidence="1">The sequence shown here is derived from an EMBL/GenBank/DDBJ whole genome shotgun (WGS) entry which is preliminary data.</text>
</comment>
<sequence length="298" mass="32620">MQHVDLATATGNLPGVLSEWVRPLANLSELNLFMSTASRLVLKLSHTSDWRVSLSRISQMASQYEASVDLSEWQARFSNMSAWAALLAAILFETELQYYSAISLFGYALAVWSNISVPERSWLRREFSLITDISFLNCSDISIPEGSWLKRDLPKLSELEPYISKMNISSLTGQLSNYTDRAKRFNATAIANKIAGRLAGLSQNLTNSDKLPSPQVLTYSCRCFSHKSLPGMGLGGAAPAVPALPAAQPARAEISQMGRMVQGDMPTLPGQQGEISLSNLIMKGIEEFAVPIMDATLD</sequence>
<reference evidence="1" key="1">
    <citation type="journal article" date="2021" name="Nat. Commun.">
        <title>Genetic determinants of endophytism in the Arabidopsis root mycobiome.</title>
        <authorList>
            <person name="Mesny F."/>
            <person name="Miyauchi S."/>
            <person name="Thiergart T."/>
            <person name="Pickel B."/>
            <person name="Atanasova L."/>
            <person name="Karlsson M."/>
            <person name="Huettel B."/>
            <person name="Barry K.W."/>
            <person name="Haridas S."/>
            <person name="Chen C."/>
            <person name="Bauer D."/>
            <person name="Andreopoulos W."/>
            <person name="Pangilinan J."/>
            <person name="LaButti K."/>
            <person name="Riley R."/>
            <person name="Lipzen A."/>
            <person name="Clum A."/>
            <person name="Drula E."/>
            <person name="Henrissat B."/>
            <person name="Kohler A."/>
            <person name="Grigoriev I.V."/>
            <person name="Martin F.M."/>
            <person name="Hacquard S."/>
        </authorList>
    </citation>
    <scope>NUCLEOTIDE SEQUENCE</scope>
    <source>
        <strain evidence="1">MPI-CAGE-AT-0147</strain>
    </source>
</reference>
<gene>
    <name evidence="1" type="ORF">EDB81DRAFT_905523</name>
</gene>
<protein>
    <submittedName>
        <fullName evidence="1">Uncharacterized protein</fullName>
    </submittedName>
</protein>
<proteinExistence type="predicted"/>
<organism evidence="1 2">
    <name type="scientific">Dactylonectria macrodidyma</name>
    <dbReference type="NCBI Taxonomy" id="307937"/>
    <lineage>
        <taxon>Eukaryota</taxon>
        <taxon>Fungi</taxon>
        <taxon>Dikarya</taxon>
        <taxon>Ascomycota</taxon>
        <taxon>Pezizomycotina</taxon>
        <taxon>Sordariomycetes</taxon>
        <taxon>Hypocreomycetidae</taxon>
        <taxon>Hypocreales</taxon>
        <taxon>Nectriaceae</taxon>
        <taxon>Dactylonectria</taxon>
    </lineage>
</organism>
<dbReference type="EMBL" id="JAGMUV010000017">
    <property type="protein sequence ID" value="KAH7130889.1"/>
    <property type="molecule type" value="Genomic_DNA"/>
</dbReference>
<dbReference type="Proteomes" id="UP000738349">
    <property type="component" value="Unassembled WGS sequence"/>
</dbReference>
<name>A0A9P9E590_9HYPO</name>
<evidence type="ECO:0000313" key="2">
    <source>
        <dbReference type="Proteomes" id="UP000738349"/>
    </source>
</evidence>
<dbReference type="AlphaFoldDB" id="A0A9P9E590"/>
<keyword evidence="2" id="KW-1185">Reference proteome</keyword>